<reference evidence="3" key="1">
    <citation type="journal article" date="2019" name="Int. J. Syst. Evol. Microbiol.">
        <title>The Global Catalogue of Microorganisms (GCM) 10K type strain sequencing project: providing services to taxonomists for standard genome sequencing and annotation.</title>
        <authorList>
            <consortium name="The Broad Institute Genomics Platform"/>
            <consortium name="The Broad Institute Genome Sequencing Center for Infectious Disease"/>
            <person name="Wu L."/>
            <person name="Ma J."/>
        </authorList>
    </citation>
    <scope>NUCLEOTIDE SEQUENCE [LARGE SCALE GENOMIC DNA]</scope>
    <source>
        <strain evidence="3">CCUG 52468</strain>
    </source>
</reference>
<protein>
    <submittedName>
        <fullName evidence="2">DUF6882 domain-containing protein</fullName>
    </submittedName>
</protein>
<evidence type="ECO:0000313" key="2">
    <source>
        <dbReference type="EMBL" id="MFD1166898.1"/>
    </source>
</evidence>
<dbReference type="Proteomes" id="UP001597205">
    <property type="component" value="Unassembled WGS sequence"/>
</dbReference>
<sequence>MGFLNRLFGKSSSKKETEKPEKQTTENTPTFEPIKTELELLERYVALGFEKQIDFSELIEGRSWDADLTRGTITFGEDMEFPIQIIGSFSYSVNTWLWAWANSQSNLPENLMVDAKKLKAYGVQHKIDQLRTPEYTIKQDDLHRLGLIAVGMFNADGYYFADYGSGIMLMTVKSEEIRKNRKIGHYRIFTTFPQVISNFNLDHKNAFIAYLKAKGYQIEEKENQIIGTKGSDRCVAILDQSHRITNLEG</sequence>
<dbReference type="EMBL" id="JBHTKY010000025">
    <property type="protein sequence ID" value="MFD1166898.1"/>
    <property type="molecule type" value="Genomic_DNA"/>
</dbReference>
<dbReference type="InterPro" id="IPR049249">
    <property type="entry name" value="DUF6882"/>
</dbReference>
<feature type="compositionally biased region" description="Basic and acidic residues" evidence="1">
    <location>
        <begin position="13"/>
        <end position="24"/>
    </location>
</feature>
<evidence type="ECO:0000313" key="3">
    <source>
        <dbReference type="Proteomes" id="UP001597205"/>
    </source>
</evidence>
<proteinExistence type="predicted"/>
<dbReference type="Pfam" id="PF21813">
    <property type="entry name" value="DUF6882"/>
    <property type="match status" value="1"/>
</dbReference>
<gene>
    <name evidence="2" type="ORF">ACFQ2C_14915</name>
</gene>
<name>A0ABW3RNU9_9SPHI</name>
<keyword evidence="3" id="KW-1185">Reference proteome</keyword>
<comment type="caution">
    <text evidence="2">The sequence shown here is derived from an EMBL/GenBank/DDBJ whole genome shotgun (WGS) entry which is preliminary data.</text>
</comment>
<dbReference type="RefSeq" id="WP_380897892.1">
    <property type="nucleotide sequence ID" value="NZ_JBHTKY010000025.1"/>
</dbReference>
<evidence type="ECO:0000256" key="1">
    <source>
        <dbReference type="SAM" id="MobiDB-lite"/>
    </source>
</evidence>
<feature type="region of interest" description="Disordered" evidence="1">
    <location>
        <begin position="1"/>
        <end position="32"/>
    </location>
</feature>
<accession>A0ABW3RNU9</accession>
<organism evidence="2 3">
    <name type="scientific">Sphingobacterium daejeonense</name>
    <dbReference type="NCBI Taxonomy" id="371142"/>
    <lineage>
        <taxon>Bacteria</taxon>
        <taxon>Pseudomonadati</taxon>
        <taxon>Bacteroidota</taxon>
        <taxon>Sphingobacteriia</taxon>
        <taxon>Sphingobacteriales</taxon>
        <taxon>Sphingobacteriaceae</taxon>
        <taxon>Sphingobacterium</taxon>
    </lineage>
</organism>